<protein>
    <submittedName>
        <fullName evidence="2">Alpha/beta hydrolase</fullName>
    </submittedName>
</protein>
<reference evidence="3" key="1">
    <citation type="submission" date="2023-07" db="EMBL/GenBank/DDBJ databases">
        <title>30 novel species of actinomycetes from the DSMZ collection.</title>
        <authorList>
            <person name="Nouioui I."/>
        </authorList>
    </citation>
    <scope>NUCLEOTIDE SEQUENCE [LARGE SCALE GENOMIC DNA]</scope>
    <source>
        <strain evidence="3">DSM 41886</strain>
    </source>
</reference>
<name>A0ABU2RY57_9ACTN</name>
<dbReference type="InterPro" id="IPR000073">
    <property type="entry name" value="AB_hydrolase_1"/>
</dbReference>
<dbReference type="Proteomes" id="UP001183615">
    <property type="component" value="Unassembled WGS sequence"/>
</dbReference>
<evidence type="ECO:0000259" key="1">
    <source>
        <dbReference type="Pfam" id="PF12697"/>
    </source>
</evidence>
<organism evidence="2 3">
    <name type="scientific">Streptomyces johnsoniae</name>
    <dbReference type="NCBI Taxonomy" id="3075532"/>
    <lineage>
        <taxon>Bacteria</taxon>
        <taxon>Bacillati</taxon>
        <taxon>Actinomycetota</taxon>
        <taxon>Actinomycetes</taxon>
        <taxon>Kitasatosporales</taxon>
        <taxon>Streptomycetaceae</taxon>
        <taxon>Streptomyces</taxon>
    </lineage>
</organism>
<dbReference type="RefSeq" id="WP_311615715.1">
    <property type="nucleotide sequence ID" value="NZ_JAVREV010000002.1"/>
</dbReference>
<dbReference type="Pfam" id="PF12697">
    <property type="entry name" value="Abhydrolase_6"/>
    <property type="match status" value="1"/>
</dbReference>
<dbReference type="SUPFAM" id="SSF53474">
    <property type="entry name" value="alpha/beta-Hydrolases"/>
    <property type="match status" value="1"/>
</dbReference>
<feature type="domain" description="AB hydrolase-1" evidence="1">
    <location>
        <begin position="33"/>
        <end position="241"/>
    </location>
</feature>
<dbReference type="InterPro" id="IPR029058">
    <property type="entry name" value="AB_hydrolase_fold"/>
</dbReference>
<proteinExistence type="predicted"/>
<evidence type="ECO:0000313" key="2">
    <source>
        <dbReference type="EMBL" id="MDT0441698.1"/>
    </source>
</evidence>
<dbReference type="EMBL" id="JAVREV010000002">
    <property type="protein sequence ID" value="MDT0441698.1"/>
    <property type="molecule type" value="Genomic_DNA"/>
</dbReference>
<keyword evidence="2" id="KW-0378">Hydrolase</keyword>
<sequence>MTSALGSDHVIDERTLHGLSCLERKADSGTVTIFLHGLGLDATDYLDYLRRHDSHSIALTLRGYEPDGVRGLPPVPLSSHIRMVAGTVAEIHRENARKRIVIAGFSLGADLVLQLAEHWRSEQRTAPPVHAAVLLDPNVNQSTMSISRLFADADPRHPLPVFKQLIASAADEGEFRALCRYLPKLAPKDFGQISQLSRDVLSYWNPSGYEQFTERLGHVARVADHVRIVLSAPYDEHLPAIEAAMRQYGGTDRISAELTKLDHFGLIGEESLARTLAPFAG</sequence>
<gene>
    <name evidence="2" type="ORF">RM779_03665</name>
</gene>
<dbReference type="GO" id="GO:0016787">
    <property type="term" value="F:hydrolase activity"/>
    <property type="evidence" value="ECO:0007669"/>
    <property type="project" value="UniProtKB-KW"/>
</dbReference>
<dbReference type="Gene3D" id="3.40.50.1820">
    <property type="entry name" value="alpha/beta hydrolase"/>
    <property type="match status" value="1"/>
</dbReference>
<evidence type="ECO:0000313" key="3">
    <source>
        <dbReference type="Proteomes" id="UP001183615"/>
    </source>
</evidence>
<comment type="caution">
    <text evidence="2">The sequence shown here is derived from an EMBL/GenBank/DDBJ whole genome shotgun (WGS) entry which is preliminary data.</text>
</comment>
<accession>A0ABU2RY57</accession>
<keyword evidence="3" id="KW-1185">Reference proteome</keyword>